<name>A0A1M7QTC2_9ACTN</name>
<dbReference type="RefSeq" id="WP_218617632.1">
    <property type="nucleotide sequence ID" value="NZ_FRCS01000005.1"/>
</dbReference>
<gene>
    <name evidence="2" type="ORF">SAMN05443668_105349</name>
</gene>
<keyword evidence="1" id="KW-0812">Transmembrane</keyword>
<evidence type="ECO:0000313" key="2">
    <source>
        <dbReference type="EMBL" id="SHN35087.1"/>
    </source>
</evidence>
<dbReference type="InterPro" id="IPR006311">
    <property type="entry name" value="TAT_signal"/>
</dbReference>
<sequence>MPEEPQELLAEAGWDIPLTEEFVVGVRRGVRRRRALRRAAAGGALAAAVGVVLLVINVVFAGGTDTVVVAPPAEDRLDGFVIGYVPEGARAVPPDSSSTCAVSARPYDCPTAGAGDPTATMTARRFDRGVGMWLWITVLRPQATTPTVDRAQITEWLVGWESYRRTPVRAFDVPAGRVQLFADVGSEGTVHTAVITTDDGVVITISGAMDVPVDELTAIAENIS</sequence>
<dbReference type="Proteomes" id="UP000184440">
    <property type="component" value="Unassembled WGS sequence"/>
</dbReference>
<keyword evidence="1" id="KW-1133">Transmembrane helix</keyword>
<keyword evidence="1" id="KW-0472">Membrane</keyword>
<reference evidence="2 3" key="1">
    <citation type="submission" date="2016-11" db="EMBL/GenBank/DDBJ databases">
        <authorList>
            <person name="Jaros S."/>
            <person name="Januszkiewicz K."/>
            <person name="Wedrychowicz H."/>
        </authorList>
    </citation>
    <scope>NUCLEOTIDE SEQUENCE [LARGE SCALE GENOMIC DNA]</scope>
    <source>
        <strain evidence="2 3">DSM 46144</strain>
    </source>
</reference>
<accession>A0A1M7QTC2</accession>
<organism evidence="2 3">
    <name type="scientific">Cryptosporangium aurantiacum</name>
    <dbReference type="NCBI Taxonomy" id="134849"/>
    <lineage>
        <taxon>Bacteria</taxon>
        <taxon>Bacillati</taxon>
        <taxon>Actinomycetota</taxon>
        <taxon>Actinomycetes</taxon>
        <taxon>Cryptosporangiales</taxon>
        <taxon>Cryptosporangiaceae</taxon>
        <taxon>Cryptosporangium</taxon>
    </lineage>
</organism>
<proteinExistence type="predicted"/>
<feature type="transmembrane region" description="Helical" evidence="1">
    <location>
        <begin position="39"/>
        <end position="60"/>
    </location>
</feature>
<evidence type="ECO:0008006" key="4">
    <source>
        <dbReference type="Google" id="ProtNLM"/>
    </source>
</evidence>
<evidence type="ECO:0000313" key="3">
    <source>
        <dbReference type="Proteomes" id="UP000184440"/>
    </source>
</evidence>
<protein>
    <recommendedName>
        <fullName evidence="4">DUF4245 domain-containing protein</fullName>
    </recommendedName>
</protein>
<dbReference type="PROSITE" id="PS51318">
    <property type="entry name" value="TAT"/>
    <property type="match status" value="1"/>
</dbReference>
<keyword evidence="3" id="KW-1185">Reference proteome</keyword>
<evidence type="ECO:0000256" key="1">
    <source>
        <dbReference type="SAM" id="Phobius"/>
    </source>
</evidence>
<dbReference type="EMBL" id="FRCS01000005">
    <property type="protein sequence ID" value="SHN35087.1"/>
    <property type="molecule type" value="Genomic_DNA"/>
</dbReference>
<dbReference type="STRING" id="134849.SAMN05443668_105349"/>
<dbReference type="AlphaFoldDB" id="A0A1M7QTC2"/>